<evidence type="ECO:0000313" key="2">
    <source>
        <dbReference type="EMBL" id="EJW02014.1"/>
    </source>
</evidence>
<accession>J9D366</accession>
<sequence length="295" mass="33864">MGLAMLKIGIFVLVFIAIVFLVTIGLMIFYKPFTKDPLLNVNRTNESTGIKYAVSNRFKNKSIKPSVKKNFKQSINHKIESNEEYLLDDILIDSIDTEEIEESYKFVKKVNSDISDVYFVGDCVDSKEFESAQEGFDNDFMEKNGKKEKFHNTLVDNNKYDIDQINSSATILLGIQNKQNRINNVSEKQIEPTNFHVESVNVNIDNMNQSVESHQETKKIKGTKIDDVLVDSIDCMKTVKIGKSNETTVSKHNDILKGNNTEYIDYSSNYESAFEELDDNTEKNEKIKIIYQKKM</sequence>
<reference evidence="2 3" key="1">
    <citation type="submission" date="2011-08" db="EMBL/GenBank/DDBJ databases">
        <authorList>
            <person name="Liu Z.J."/>
            <person name="Shi F.L."/>
            <person name="Lu J.Q."/>
            <person name="Li M."/>
            <person name="Wang Z.L."/>
        </authorList>
    </citation>
    <scope>NUCLEOTIDE SEQUENCE [LARGE SCALE GENOMIC DNA]</scope>
    <source>
        <strain evidence="2 3">USNM 41457</strain>
    </source>
</reference>
<evidence type="ECO:0000256" key="1">
    <source>
        <dbReference type="SAM" id="Phobius"/>
    </source>
</evidence>
<comment type="caution">
    <text evidence="2">The sequence shown here is derived from an EMBL/GenBank/DDBJ whole genome shotgun (WGS) entry which is preliminary data.</text>
</comment>
<reference evidence="3" key="2">
    <citation type="submission" date="2015-07" db="EMBL/GenBank/DDBJ databases">
        <title>Contrasting host-pathogen interactions and genome evolution in two generalist and specialist microsporidian pathogens of mosquitoes.</title>
        <authorList>
            <consortium name="The Broad Institute Genomics Platform"/>
            <consortium name="The Broad Institute Genome Sequencing Center for Infectious Disease"/>
            <person name="Cuomo C.A."/>
            <person name="Sanscrainte N.D."/>
            <person name="Goldberg J.M."/>
            <person name="Heiman D."/>
            <person name="Young S."/>
            <person name="Zeng Q."/>
            <person name="Becnel J.J."/>
            <person name="Birren B.W."/>
        </authorList>
    </citation>
    <scope>NUCLEOTIDE SEQUENCE [LARGE SCALE GENOMIC DNA]</scope>
    <source>
        <strain evidence="3">USNM 41457</strain>
    </source>
</reference>
<name>J9D366_EDHAE</name>
<keyword evidence="1" id="KW-0812">Transmembrane</keyword>
<evidence type="ECO:0000313" key="3">
    <source>
        <dbReference type="Proteomes" id="UP000003163"/>
    </source>
</evidence>
<organism evidence="2 3">
    <name type="scientific">Edhazardia aedis (strain USNM 41457)</name>
    <name type="common">Microsporidian parasite</name>
    <dbReference type="NCBI Taxonomy" id="1003232"/>
    <lineage>
        <taxon>Eukaryota</taxon>
        <taxon>Fungi</taxon>
        <taxon>Fungi incertae sedis</taxon>
        <taxon>Microsporidia</taxon>
        <taxon>Edhazardia</taxon>
    </lineage>
</organism>
<protein>
    <submittedName>
        <fullName evidence="2">Uncharacterized protein</fullName>
    </submittedName>
</protein>
<dbReference type="Proteomes" id="UP000003163">
    <property type="component" value="Unassembled WGS sequence"/>
</dbReference>
<dbReference type="InParanoid" id="J9D366"/>
<gene>
    <name evidence="2" type="ORF">EDEG_03539</name>
</gene>
<dbReference type="HOGENOM" id="CLU_943419_0_0_1"/>
<dbReference type="VEuPathDB" id="MicrosporidiaDB:EDEG_03539"/>
<dbReference type="EMBL" id="AFBI03000096">
    <property type="protein sequence ID" value="EJW02014.1"/>
    <property type="molecule type" value="Genomic_DNA"/>
</dbReference>
<keyword evidence="3" id="KW-1185">Reference proteome</keyword>
<keyword evidence="1" id="KW-0472">Membrane</keyword>
<dbReference type="AlphaFoldDB" id="J9D366"/>
<feature type="transmembrane region" description="Helical" evidence="1">
    <location>
        <begin position="6"/>
        <end position="30"/>
    </location>
</feature>
<proteinExistence type="predicted"/>
<keyword evidence="1" id="KW-1133">Transmembrane helix</keyword>